<evidence type="ECO:0000313" key="3">
    <source>
        <dbReference type="Proteomes" id="UP001165190"/>
    </source>
</evidence>
<comment type="caution">
    <text evidence="2">The sequence shown here is derived from an EMBL/GenBank/DDBJ whole genome shotgun (WGS) entry which is preliminary data.</text>
</comment>
<evidence type="ECO:0008006" key="4">
    <source>
        <dbReference type="Google" id="ProtNLM"/>
    </source>
</evidence>
<evidence type="ECO:0000313" key="2">
    <source>
        <dbReference type="EMBL" id="GMI92447.1"/>
    </source>
</evidence>
<gene>
    <name evidence="2" type="ORF">HRI_002914000</name>
</gene>
<dbReference type="EMBL" id="BSYR01000024">
    <property type="protein sequence ID" value="GMI92447.1"/>
    <property type="molecule type" value="Genomic_DNA"/>
</dbReference>
<organism evidence="2 3">
    <name type="scientific">Hibiscus trionum</name>
    <name type="common">Flower of an hour</name>
    <dbReference type="NCBI Taxonomy" id="183268"/>
    <lineage>
        <taxon>Eukaryota</taxon>
        <taxon>Viridiplantae</taxon>
        <taxon>Streptophyta</taxon>
        <taxon>Embryophyta</taxon>
        <taxon>Tracheophyta</taxon>
        <taxon>Spermatophyta</taxon>
        <taxon>Magnoliopsida</taxon>
        <taxon>eudicotyledons</taxon>
        <taxon>Gunneridae</taxon>
        <taxon>Pentapetalae</taxon>
        <taxon>rosids</taxon>
        <taxon>malvids</taxon>
        <taxon>Malvales</taxon>
        <taxon>Malvaceae</taxon>
        <taxon>Malvoideae</taxon>
        <taxon>Hibiscus</taxon>
    </lineage>
</organism>
<evidence type="ECO:0000256" key="1">
    <source>
        <dbReference type="SAM" id="Coils"/>
    </source>
</evidence>
<feature type="coiled-coil region" evidence="1">
    <location>
        <begin position="272"/>
        <end position="313"/>
    </location>
</feature>
<dbReference type="GO" id="GO:0008356">
    <property type="term" value="P:asymmetric cell division"/>
    <property type="evidence" value="ECO:0007669"/>
    <property type="project" value="InterPro"/>
</dbReference>
<sequence length="339" mass="38471">MPMRIDLKCKPLFSSPFSKSKPSPPLRIADVLLLQDHEEDRLLHKDVCTESSSCSKPRRIAARLFFCFNRGKLTNEIHDDKKKGDDDVAPPDHVTDGPDLTSEICGCESKFNVGIGCCLFRLIAESKNELQKMTELRIQMESVLQTVKEGLLNQDLLVSKNIEPNEGDGVEGSSGFNSNLISNKVLFEQSLKCEDAPKQDCLKGMDRLEAELEVELERLQLLLDSGKSPANPPEETIEECKSCSLSHGEVINVEDENCLDSHCGVPPYELERKLHELLETRQEQEIKELEAALESAKKELREKEIEISWWKDTAHLMLEHVKQPSPLDFQYVRHAQHLR</sequence>
<dbReference type="PANTHER" id="PTHR33476">
    <property type="entry name" value="EMB|CAB62613.1"/>
    <property type="match status" value="1"/>
</dbReference>
<protein>
    <recommendedName>
        <fullName evidence="4">Protein POLAR LOCALIZATION DURING ASYMMETRIC DIVISION AND REDISTRIBUTION</fullName>
    </recommendedName>
</protein>
<dbReference type="OrthoDB" id="1916242at2759"/>
<accession>A0A9W7M711</accession>
<keyword evidence="1" id="KW-0175">Coiled coil</keyword>
<dbReference type="PANTHER" id="PTHR33476:SF22">
    <property type="entry name" value="PROTEIN POLAR LOCALIZATION DURING ASYMMETRIC DIVISION AND REDISTRIBUTION"/>
    <property type="match status" value="1"/>
</dbReference>
<dbReference type="AlphaFoldDB" id="A0A9W7M711"/>
<dbReference type="InterPro" id="IPR040348">
    <property type="entry name" value="POLAR-like"/>
</dbReference>
<keyword evidence="3" id="KW-1185">Reference proteome</keyword>
<dbReference type="Proteomes" id="UP001165190">
    <property type="component" value="Unassembled WGS sequence"/>
</dbReference>
<proteinExistence type="predicted"/>
<reference evidence="2" key="1">
    <citation type="submission" date="2023-05" db="EMBL/GenBank/DDBJ databases">
        <title>Genome and transcriptome analyses reveal genes involved in the formation of fine ridges on petal epidermal cells in Hibiscus trionum.</title>
        <authorList>
            <person name="Koshimizu S."/>
            <person name="Masuda S."/>
            <person name="Ishii T."/>
            <person name="Shirasu K."/>
            <person name="Hoshino A."/>
            <person name="Arita M."/>
        </authorList>
    </citation>
    <scope>NUCLEOTIDE SEQUENCE</scope>
    <source>
        <strain evidence="2">Hamamatsu line</strain>
    </source>
</reference>
<name>A0A9W7M711_HIBTR</name>